<feature type="compositionally biased region" description="Low complexity" evidence="1">
    <location>
        <begin position="415"/>
        <end position="428"/>
    </location>
</feature>
<proteinExistence type="predicted"/>
<evidence type="ECO:0000256" key="1">
    <source>
        <dbReference type="SAM" id="MobiDB-lite"/>
    </source>
</evidence>
<feature type="compositionally biased region" description="Polar residues" evidence="1">
    <location>
        <begin position="67"/>
        <end position="78"/>
    </location>
</feature>
<dbReference type="AlphaFoldDB" id="A0A8U0HXI6"/>
<feature type="compositionally biased region" description="Low complexity" evidence="1">
    <location>
        <begin position="479"/>
        <end position="491"/>
    </location>
</feature>
<organism evidence="3 4">
    <name type="scientific">Halorussus limi</name>
    <dbReference type="NCBI Taxonomy" id="2938695"/>
    <lineage>
        <taxon>Archaea</taxon>
        <taxon>Methanobacteriati</taxon>
        <taxon>Methanobacteriota</taxon>
        <taxon>Stenosarchaea group</taxon>
        <taxon>Halobacteria</taxon>
        <taxon>Halobacteriales</taxon>
        <taxon>Haladaptataceae</taxon>
        <taxon>Halorussus</taxon>
    </lineage>
</organism>
<feature type="region of interest" description="Disordered" evidence="1">
    <location>
        <begin position="46"/>
        <end position="78"/>
    </location>
</feature>
<dbReference type="RefSeq" id="WP_248651482.1">
    <property type="nucleotide sequence ID" value="NZ_CP096659.1"/>
</dbReference>
<evidence type="ECO:0000313" key="4">
    <source>
        <dbReference type="Proteomes" id="UP000830729"/>
    </source>
</evidence>
<feature type="compositionally biased region" description="Acidic residues" evidence="1">
    <location>
        <begin position="429"/>
        <end position="478"/>
    </location>
</feature>
<feature type="compositionally biased region" description="Acidic residues" evidence="1">
    <location>
        <begin position="397"/>
        <end position="414"/>
    </location>
</feature>
<evidence type="ECO:0000259" key="2">
    <source>
        <dbReference type="Pfam" id="PF23951"/>
    </source>
</evidence>
<feature type="compositionally biased region" description="Acidic residues" evidence="1">
    <location>
        <begin position="190"/>
        <end position="264"/>
    </location>
</feature>
<feature type="region of interest" description="Disordered" evidence="1">
    <location>
        <begin position="380"/>
        <end position="494"/>
    </location>
</feature>
<protein>
    <recommendedName>
        <fullName evidence="2">DUF7282 domain-containing protein</fullName>
    </recommendedName>
</protein>
<dbReference type="InterPro" id="IPR055706">
    <property type="entry name" value="Slg1/2_DUF7282"/>
</dbReference>
<accession>A0A8U0HXI6</accession>
<sequence length="617" mass="66081">MTRDKKTLSAVFMAVLLVLASGTAVSLAVTGSTADAGANAVGVQETTTAQNGEETTRQADEPANGGANVTINEQQSNGERIVVESATLPEGGFIAIHDSSVAEAPLASVLGNSVYLEPGTHENVTITLARPITESQTLVAMPHFDTNNNQVYDFVLSTGEVDGPYTTDGQVLVDQANVTVAQEETTTTEAEAEETTTTEEEVEETTTTEEDVVETTTTEEEVEETTTTEADVEETTTEADAEETTTTEEVVDETTTEGEVEETTTAEAPEGMEQFVFKIEQMNIDRWSFVIGDEETPDRTQTISNVTITDRRVTINLTKVLQQSAAAQQQAGPITTVSPEKAEQMIEENLSQDLQTVRYVISDVTIENVTFVVTAPEDIELPQPPMTTTTAQPEETTTTEEEVEETTTTEEVVEETTTTTEDVVNETTTTEEVEETTTTEEVVEETTTTEEEVEETTTTEEEAEETTTTEGEVEETTTTEEVVGETTTTEEGQGTAAGVQSFEVAQLDAPDSATAGDNVTVSATVSNPNDQQATQQVAFRLEGTVVARQNVTLDAGEQTTVEFEVGTEGVPAGQYIHGVYTRDFGELGVIVIEEPSEETTAAAETETPGNETTTAAA</sequence>
<dbReference type="EMBL" id="CP096659">
    <property type="protein sequence ID" value="UPV75441.1"/>
    <property type="molecule type" value="Genomic_DNA"/>
</dbReference>
<keyword evidence="4" id="KW-1185">Reference proteome</keyword>
<evidence type="ECO:0000313" key="3">
    <source>
        <dbReference type="EMBL" id="UPV75441.1"/>
    </source>
</evidence>
<feature type="domain" description="DUF7282" evidence="2">
    <location>
        <begin position="67"/>
        <end position="179"/>
    </location>
</feature>
<gene>
    <name evidence="3" type="ORF">M0R89_05075</name>
</gene>
<feature type="region of interest" description="Disordered" evidence="1">
    <location>
        <begin position="595"/>
        <end position="617"/>
    </location>
</feature>
<dbReference type="KEGG" id="halx:M0R89_05075"/>
<feature type="compositionally biased region" description="Low complexity" evidence="1">
    <location>
        <begin position="387"/>
        <end position="396"/>
    </location>
</feature>
<feature type="compositionally biased region" description="Low complexity" evidence="1">
    <location>
        <begin position="598"/>
        <end position="617"/>
    </location>
</feature>
<dbReference type="GeneID" id="72184548"/>
<name>A0A8U0HXI6_9EURY</name>
<reference evidence="3 4" key="1">
    <citation type="submission" date="2022-04" db="EMBL/GenBank/DDBJ databases">
        <title>Diverse halophilic archaea isolated from saline environments.</title>
        <authorList>
            <person name="Cui H.-L."/>
        </authorList>
    </citation>
    <scope>NUCLEOTIDE SEQUENCE [LARGE SCALE GENOMIC DNA]</scope>
    <source>
        <strain evidence="3 4">XZYJT49</strain>
    </source>
</reference>
<dbReference type="Proteomes" id="UP000830729">
    <property type="component" value="Chromosome"/>
</dbReference>
<feature type="region of interest" description="Disordered" evidence="1">
    <location>
        <begin position="181"/>
        <end position="265"/>
    </location>
</feature>
<dbReference type="Pfam" id="PF23951">
    <property type="entry name" value="DUF7282"/>
    <property type="match status" value="1"/>
</dbReference>